<dbReference type="KEGG" id="bnn:FOA43_003057"/>
<dbReference type="AlphaFoldDB" id="A0A875S419"/>
<comment type="cofactor">
    <cofactor evidence="1 12">
        <name>Mn(2+)</name>
        <dbReference type="ChEBI" id="CHEBI:29035"/>
    </cofactor>
</comment>
<dbReference type="OrthoDB" id="680339at2759"/>
<feature type="binding site" evidence="9">
    <location>
        <begin position="96"/>
        <end position="99"/>
    </location>
    <ligand>
        <name>substrate</name>
    </ligand>
</feature>
<dbReference type="GeneID" id="62196458"/>
<feature type="site" description="Important for induction of apoptosis" evidence="10">
    <location>
        <position position="120"/>
    </location>
</feature>
<dbReference type="PROSITE" id="PS00892">
    <property type="entry name" value="HIT_1"/>
    <property type="match status" value="1"/>
</dbReference>
<gene>
    <name evidence="14" type="ORF">FOA43_003057</name>
</gene>
<dbReference type="Pfam" id="PF01230">
    <property type="entry name" value="HIT"/>
    <property type="match status" value="1"/>
</dbReference>
<evidence type="ECO:0000256" key="2">
    <source>
        <dbReference type="ARBA" id="ARBA00012377"/>
    </source>
</evidence>
<dbReference type="InterPro" id="IPR019808">
    <property type="entry name" value="Histidine_triad_CS"/>
</dbReference>
<dbReference type="EC" id="3.6.1.29" evidence="2 12"/>
<keyword evidence="5 12" id="KW-0378">Hydrolase</keyword>
<evidence type="ECO:0000256" key="8">
    <source>
        <dbReference type="PIRSR" id="PIRSR639383-1"/>
    </source>
</evidence>
<dbReference type="GO" id="GO:0000166">
    <property type="term" value="F:nucleotide binding"/>
    <property type="evidence" value="ECO:0007669"/>
    <property type="project" value="UniProtKB-KW"/>
</dbReference>
<evidence type="ECO:0000313" key="15">
    <source>
        <dbReference type="Proteomes" id="UP000662931"/>
    </source>
</evidence>
<evidence type="ECO:0000256" key="12">
    <source>
        <dbReference type="RuleBase" id="RU366076"/>
    </source>
</evidence>
<dbReference type="PANTHER" id="PTHR46243:SF1">
    <property type="entry name" value="BIS(5'-ADENOSYL)-TRIPHOSPHATASE"/>
    <property type="match status" value="1"/>
</dbReference>
<evidence type="ECO:0000259" key="13">
    <source>
        <dbReference type="PROSITE" id="PS51084"/>
    </source>
</evidence>
<evidence type="ECO:0000256" key="7">
    <source>
        <dbReference type="ARBA" id="ARBA00047780"/>
    </source>
</evidence>
<feature type="binding site" evidence="9">
    <location>
        <position position="34"/>
    </location>
    <ligand>
        <name>substrate</name>
    </ligand>
</feature>
<feature type="short sequence motif" description="Histidine triad motif" evidence="11">
    <location>
        <begin position="101"/>
        <end position="105"/>
    </location>
</feature>
<evidence type="ECO:0000256" key="10">
    <source>
        <dbReference type="PIRSR" id="PIRSR639383-3"/>
    </source>
</evidence>
<dbReference type="PANTHER" id="PTHR46243">
    <property type="entry name" value="BIS(5'-ADENOSYL)-TRIPHOSPHATASE"/>
    <property type="match status" value="1"/>
</dbReference>
<dbReference type="InterPro" id="IPR051884">
    <property type="entry name" value="Bis(5'-adenosyl)-TPase_reg"/>
</dbReference>
<feature type="binding site" evidence="9">
    <location>
        <position position="105"/>
    </location>
    <ligand>
        <name>substrate</name>
    </ligand>
</feature>
<comment type="catalytic activity">
    <reaction evidence="7 12">
        <text>P(1),P(3)-bis(5'-adenosyl) triphosphate + H2O = AMP + ADP + 2 H(+)</text>
        <dbReference type="Rhea" id="RHEA:13893"/>
        <dbReference type="ChEBI" id="CHEBI:15377"/>
        <dbReference type="ChEBI" id="CHEBI:15378"/>
        <dbReference type="ChEBI" id="CHEBI:58529"/>
        <dbReference type="ChEBI" id="CHEBI:456215"/>
        <dbReference type="ChEBI" id="CHEBI:456216"/>
        <dbReference type="EC" id="3.6.1.29"/>
    </reaction>
</comment>
<protein>
    <recommendedName>
        <fullName evidence="3 12">Bis(5'-adenosyl)-triphosphatase</fullName>
        <ecNumber evidence="2 12">3.6.1.29</ecNumber>
    </recommendedName>
</protein>
<evidence type="ECO:0000256" key="4">
    <source>
        <dbReference type="ARBA" id="ARBA00022741"/>
    </source>
</evidence>
<dbReference type="PROSITE" id="PS51084">
    <property type="entry name" value="HIT_2"/>
    <property type="match status" value="1"/>
</dbReference>
<evidence type="ECO:0000256" key="9">
    <source>
        <dbReference type="PIRSR" id="PIRSR639383-2"/>
    </source>
</evidence>
<organism evidence="14 15">
    <name type="scientific">Eeniella nana</name>
    <name type="common">Yeast</name>
    <name type="synonym">Brettanomyces nanus</name>
    <dbReference type="NCBI Taxonomy" id="13502"/>
    <lineage>
        <taxon>Eukaryota</taxon>
        <taxon>Fungi</taxon>
        <taxon>Dikarya</taxon>
        <taxon>Ascomycota</taxon>
        <taxon>Saccharomycotina</taxon>
        <taxon>Pichiomycetes</taxon>
        <taxon>Pichiales</taxon>
        <taxon>Pichiaceae</taxon>
        <taxon>Brettanomyces</taxon>
    </lineage>
</organism>
<dbReference type="InterPro" id="IPR036265">
    <property type="entry name" value="HIT-like_sf"/>
</dbReference>
<dbReference type="RefSeq" id="XP_038779263.1">
    <property type="nucleotide sequence ID" value="XM_038923335.1"/>
</dbReference>
<dbReference type="CDD" id="cd01275">
    <property type="entry name" value="FHIT"/>
    <property type="match status" value="1"/>
</dbReference>
<proteinExistence type="predicted"/>
<feature type="binding site" evidence="9">
    <location>
        <position position="90"/>
    </location>
    <ligand>
        <name>substrate</name>
    </ligand>
</feature>
<evidence type="ECO:0000256" key="5">
    <source>
        <dbReference type="ARBA" id="ARBA00022801"/>
    </source>
</evidence>
<evidence type="ECO:0000256" key="11">
    <source>
        <dbReference type="PROSITE-ProRule" id="PRU00464"/>
    </source>
</evidence>
<dbReference type="FunFam" id="3.30.428.10:FF:000011">
    <property type="entry name" value="Fragile histidine triad"/>
    <property type="match status" value="1"/>
</dbReference>
<dbReference type="EMBL" id="CP064814">
    <property type="protein sequence ID" value="QPG75698.1"/>
    <property type="molecule type" value="Genomic_DNA"/>
</dbReference>
<accession>A0A875S419</accession>
<evidence type="ECO:0000256" key="3">
    <source>
        <dbReference type="ARBA" id="ARBA00014605"/>
    </source>
</evidence>
<sequence>MTAGKPDMSGTFFYKFPVTRQVFYRSKYCYALVNLKPIVPGHVLVVPFRQVPRLKELSVKESIDLMATVQLIHCFIEKVYKADSLNLSMQDGIGAGQSVPHVHFHIIPRYLKDGYGDHIYDMLEQNEANLNGFFRKVCQERVVAADLERRPRSMEVMEKEAIWLHEELQKFLKDYHPVEEPPK</sequence>
<keyword evidence="4 12" id="KW-0547">Nucleotide-binding</keyword>
<name>A0A875S419_EENNA</name>
<evidence type="ECO:0000256" key="6">
    <source>
        <dbReference type="ARBA" id="ARBA00025241"/>
    </source>
</evidence>
<dbReference type="Proteomes" id="UP000662931">
    <property type="component" value="Chromosome 3"/>
</dbReference>
<evidence type="ECO:0000256" key="1">
    <source>
        <dbReference type="ARBA" id="ARBA00001936"/>
    </source>
</evidence>
<dbReference type="InterPro" id="IPR011146">
    <property type="entry name" value="HIT-like"/>
</dbReference>
<dbReference type="Gene3D" id="3.30.428.10">
    <property type="entry name" value="HIT-like"/>
    <property type="match status" value="1"/>
</dbReference>
<dbReference type="SUPFAM" id="SSF54197">
    <property type="entry name" value="HIT-like"/>
    <property type="match status" value="1"/>
</dbReference>
<reference evidence="14" key="1">
    <citation type="submission" date="2020-10" db="EMBL/GenBank/DDBJ databases">
        <authorList>
            <person name="Roach M.J.R."/>
        </authorList>
    </citation>
    <scope>NUCLEOTIDE SEQUENCE</scope>
    <source>
        <strain evidence="14">CBS 1945</strain>
    </source>
</reference>
<evidence type="ECO:0000313" key="14">
    <source>
        <dbReference type="EMBL" id="QPG75698.1"/>
    </source>
</evidence>
<feature type="domain" description="HIT" evidence="13">
    <location>
        <begin position="9"/>
        <end position="120"/>
    </location>
</feature>
<feature type="active site" description="Tele-AMP-histidine intermediate" evidence="8">
    <location>
        <position position="103"/>
    </location>
</feature>
<keyword evidence="15" id="KW-1185">Reference proteome</keyword>
<dbReference type="InterPro" id="IPR039383">
    <property type="entry name" value="FHIT"/>
</dbReference>
<comment type="function">
    <text evidence="6">Cleaves A-5'-PPP-5'A to yield AMP and ADP. Can cleave all dinucleoside polyphosphates, provided the phosphate chain contains at least 3 phosphates and that 1 of the 2 bases composing the nucleotide is a purine. Is most effective on dinucleoside triphosphates. Negatively regulates intracellular dinucleoside polyphosphate levels, which elevate following heat shock.</text>
</comment>
<dbReference type="GO" id="GO:0047710">
    <property type="term" value="F:bis(5'-adenosyl)-triphosphatase activity"/>
    <property type="evidence" value="ECO:0007669"/>
    <property type="project" value="UniProtKB-UniRule"/>
</dbReference>